<sequence>MAKFSNQFLSYYDEFPKGDAEKNMVFLPIWIWRIWAPVAGKTKNINVFQKTMLEFLYIGRHDRQEIANWIGVDVELVNLIIDTELKPHGWIQCDAKDQKITLTTEGMRILDDEIDRNEDLQAYYLVQDAITGELWHRLIPNDLALLDVQEIGSSIHIQGSRDSGKSISVFLVEPRETKEPQAAPTPYKITQTIKNHNMAMRGTLVRDHEQKVKYVDGKNLKNYEFYPQKPEAFFILSHLEESLDSSHVCQLQDPCHVSKYDEWIQNLHFDLATKHQGFSKKIKRYLKQDIDNEETIDEFETRLLEEISFELSVDFPFSQRIENLTQHLKRLLTRKKKLEETRNYYDIDDLLSQCQKALEACFKHMLCQWKHKHANTTPLKLNYDQLKTILILQVGDLIPENSLEKLKLVNSAHVYSANGYSAGKFPQVRVSLKPLIVSNLLCVSENQQHPLILRDKYQKDLDQLIEICERRNDGNHDSGEEVDISTALNLSEFTLDWISFYTAIEA</sequence>
<protein>
    <submittedName>
        <fullName evidence="1">Uncharacterized protein</fullName>
    </submittedName>
</protein>
<accession>A0A1I6VI84</accession>
<proteinExistence type="predicted"/>
<dbReference type="Proteomes" id="UP000182827">
    <property type="component" value="Unassembled WGS sequence"/>
</dbReference>
<organism evidence="1 2">
    <name type="scientific">Acinetobacter bohemicus</name>
    <dbReference type="NCBI Taxonomy" id="1435036"/>
    <lineage>
        <taxon>Bacteria</taxon>
        <taxon>Pseudomonadati</taxon>
        <taxon>Pseudomonadota</taxon>
        <taxon>Gammaproteobacteria</taxon>
        <taxon>Moraxellales</taxon>
        <taxon>Moraxellaceae</taxon>
        <taxon>Acinetobacter</taxon>
    </lineage>
</organism>
<evidence type="ECO:0000313" key="1">
    <source>
        <dbReference type="EMBL" id="SFT13370.1"/>
    </source>
</evidence>
<reference evidence="2" key="1">
    <citation type="submission" date="2016-10" db="EMBL/GenBank/DDBJ databases">
        <authorList>
            <person name="Varghese N."/>
            <person name="Submissions S."/>
        </authorList>
    </citation>
    <scope>NUCLEOTIDE SEQUENCE [LARGE SCALE GENOMIC DNA]</scope>
    <source>
        <strain evidence="2">ANC 5076</strain>
    </source>
</reference>
<evidence type="ECO:0000313" key="2">
    <source>
        <dbReference type="Proteomes" id="UP000182827"/>
    </source>
</evidence>
<dbReference type="AlphaFoldDB" id="A0A1I6VI84"/>
<dbReference type="EMBL" id="FOZU01000026">
    <property type="protein sequence ID" value="SFT13370.1"/>
    <property type="molecule type" value="Genomic_DNA"/>
</dbReference>
<keyword evidence="2" id="KW-1185">Reference proteome</keyword>
<gene>
    <name evidence="1" type="ORF">SAMN05444586_102630</name>
</gene>
<name>A0A1I6VI84_9GAMM</name>
<dbReference type="RefSeq" id="WP_074947302.1">
    <property type="nucleotide sequence ID" value="NZ_FOZU01000026.1"/>
</dbReference>